<dbReference type="PANTHER" id="PTHR48050:SF13">
    <property type="entry name" value="STEROL 3-BETA-GLUCOSYLTRANSFERASE UGT80A2"/>
    <property type="match status" value="1"/>
</dbReference>
<feature type="domain" description="Erythromycin biosynthesis protein CIII-like C-terminal" evidence="1">
    <location>
        <begin position="237"/>
        <end position="357"/>
    </location>
</feature>
<dbReference type="Gene3D" id="3.40.50.2000">
    <property type="entry name" value="Glycogen Phosphorylase B"/>
    <property type="match status" value="2"/>
</dbReference>
<dbReference type="PANTHER" id="PTHR48050">
    <property type="entry name" value="STEROL 3-BETA-GLUCOSYLTRANSFERASE"/>
    <property type="match status" value="1"/>
</dbReference>
<evidence type="ECO:0000313" key="3">
    <source>
        <dbReference type="Proteomes" id="UP000239494"/>
    </source>
</evidence>
<organism evidence="2 3">
    <name type="scientific">Umezawaea tangerina</name>
    <dbReference type="NCBI Taxonomy" id="84725"/>
    <lineage>
        <taxon>Bacteria</taxon>
        <taxon>Bacillati</taxon>
        <taxon>Actinomycetota</taxon>
        <taxon>Actinomycetes</taxon>
        <taxon>Pseudonocardiales</taxon>
        <taxon>Pseudonocardiaceae</taxon>
        <taxon>Umezawaea</taxon>
    </lineage>
</organism>
<evidence type="ECO:0000259" key="1">
    <source>
        <dbReference type="Pfam" id="PF06722"/>
    </source>
</evidence>
<dbReference type="InterPro" id="IPR050426">
    <property type="entry name" value="Glycosyltransferase_28"/>
</dbReference>
<dbReference type="GO" id="GO:0016758">
    <property type="term" value="F:hexosyltransferase activity"/>
    <property type="evidence" value="ECO:0007669"/>
    <property type="project" value="UniProtKB-ARBA"/>
</dbReference>
<dbReference type="CDD" id="cd03784">
    <property type="entry name" value="GT1_Gtf-like"/>
    <property type="match status" value="1"/>
</dbReference>
<comment type="caution">
    <text evidence="2">The sequence shown here is derived from an EMBL/GenBank/DDBJ whole genome shotgun (WGS) entry which is preliminary data.</text>
</comment>
<dbReference type="GO" id="GO:0017000">
    <property type="term" value="P:antibiotic biosynthetic process"/>
    <property type="evidence" value="ECO:0007669"/>
    <property type="project" value="UniProtKB-ARBA"/>
</dbReference>
<dbReference type="EMBL" id="PVTF01000013">
    <property type="protein sequence ID" value="PRY35683.1"/>
    <property type="molecule type" value="Genomic_DNA"/>
</dbReference>
<accession>A0A2T0SQN7</accession>
<keyword evidence="2" id="KW-0808">Transferase</keyword>
<dbReference type="GO" id="GO:0008194">
    <property type="term" value="F:UDP-glycosyltransferase activity"/>
    <property type="evidence" value="ECO:0007669"/>
    <property type="project" value="InterPro"/>
</dbReference>
<dbReference type="SUPFAM" id="SSF53756">
    <property type="entry name" value="UDP-Glycosyltransferase/glycogen phosphorylase"/>
    <property type="match status" value="1"/>
</dbReference>
<dbReference type="OrthoDB" id="5488434at2"/>
<dbReference type="Proteomes" id="UP000239494">
    <property type="component" value="Unassembled WGS sequence"/>
</dbReference>
<dbReference type="AlphaFoldDB" id="A0A2T0SQN7"/>
<protein>
    <submittedName>
        <fullName evidence="2">UDP:flavonoid glycosyltransferase YjiC (YdhE family)</fullName>
    </submittedName>
</protein>
<sequence>MRMLFSGVPSAGHVLPMMPIADAAGTAGIETAMLTSGALAPMVAPMRLLPAGPSTEDLIAETIARTGSDPAQPGPGAVEMFAGVRVALSFDEALRQAEEFGPDLLVCEEFDYVGPMVAAALGVPWAAHGISGAVPEVLLDAMRERYSREYDSRSLAQVPRIAVVDPYPDVLRSPGELPAADRITLRPVPNAHGPERTPWQAVESDLPHALVTVGTTVLDDAALSALASSVAAAGFAVTVTAQPHQLAADVDRDRVRPVGFVPLAELLPTVDLVVTAGGTGTLLAALSHGLPMVVRPFLADQPWNATRLADLGAGITVDDPAEAGDAARRLVDDPKYREAARAAAAELASMSSPEAALRQLLTRAGLAVD</sequence>
<dbReference type="InterPro" id="IPR010610">
    <property type="entry name" value="EryCIII-like_C"/>
</dbReference>
<reference evidence="2 3" key="1">
    <citation type="submission" date="2018-03" db="EMBL/GenBank/DDBJ databases">
        <title>Genomic Encyclopedia of Archaeal and Bacterial Type Strains, Phase II (KMG-II): from individual species to whole genera.</title>
        <authorList>
            <person name="Goeker M."/>
        </authorList>
    </citation>
    <scope>NUCLEOTIDE SEQUENCE [LARGE SCALE GENOMIC DNA]</scope>
    <source>
        <strain evidence="2 3">DSM 44720</strain>
    </source>
</reference>
<name>A0A2T0SQN7_9PSEU</name>
<gene>
    <name evidence="2" type="ORF">CLV43_113110</name>
</gene>
<dbReference type="Pfam" id="PF06722">
    <property type="entry name" value="EryCIII-like_C"/>
    <property type="match status" value="1"/>
</dbReference>
<dbReference type="InterPro" id="IPR002213">
    <property type="entry name" value="UDP_glucos_trans"/>
</dbReference>
<proteinExistence type="predicted"/>
<evidence type="ECO:0000313" key="2">
    <source>
        <dbReference type="EMBL" id="PRY35683.1"/>
    </source>
</evidence>
<keyword evidence="3" id="KW-1185">Reference proteome</keyword>